<dbReference type="Gene3D" id="3.30.70.240">
    <property type="match status" value="1"/>
</dbReference>
<accession>A0A147JY59</accession>
<feature type="domain" description="Ribosome maturation protein SDO1/SBDS N-terminal" evidence="2">
    <location>
        <begin position="7"/>
        <end position="93"/>
    </location>
</feature>
<dbReference type="Gene3D" id="1.10.10.900">
    <property type="entry name" value="SBDS protein C-terminal domain, subdomain 1"/>
    <property type="match status" value="1"/>
</dbReference>
<evidence type="ECO:0000313" key="6">
    <source>
        <dbReference type="Proteomes" id="UP000074294"/>
    </source>
</evidence>
<organism evidence="5 6">
    <name type="scientific">Hadarchaeum yellowstonense</name>
    <dbReference type="NCBI Taxonomy" id="1776334"/>
    <lineage>
        <taxon>Archaea</taxon>
        <taxon>Methanobacteriati</taxon>
        <taxon>Candidatus Hadarchaeota</taxon>
        <taxon>Candidatus Hadarchaeia</taxon>
        <taxon>Candidatus Hadarchaeales</taxon>
        <taxon>Candidatus Hadarchaeaceae</taxon>
        <taxon>Candidatus Hadarchaeum</taxon>
    </lineage>
</organism>
<protein>
    <submittedName>
        <fullName evidence="5">RNA-associated protein</fullName>
    </submittedName>
</protein>
<dbReference type="Pfam" id="PF20268">
    <property type="entry name" value="SBDS_C"/>
    <property type="match status" value="1"/>
</dbReference>
<evidence type="ECO:0000259" key="3">
    <source>
        <dbReference type="Pfam" id="PF09377"/>
    </source>
</evidence>
<evidence type="ECO:0000259" key="2">
    <source>
        <dbReference type="Pfam" id="PF01172"/>
    </source>
</evidence>
<dbReference type="InterPro" id="IPR037188">
    <property type="entry name" value="Sdo1/SBDS_central_sf"/>
</dbReference>
<dbReference type="InterPro" id="IPR039100">
    <property type="entry name" value="Sdo1/SBDS-like"/>
</dbReference>
<proteinExistence type="inferred from homology"/>
<dbReference type="Gene3D" id="3.30.1250.10">
    <property type="entry name" value="Ribosome maturation protein SBDS, N-terminal domain"/>
    <property type="match status" value="1"/>
</dbReference>
<reference evidence="5 6" key="1">
    <citation type="journal article" date="2016" name="Nat. Microbiol.">
        <title>Genomic inference of the metabolism of cosmopolitan subsurface Archaea, Hadesarchaea.</title>
        <authorList>
            <person name="Baker B.J."/>
            <person name="Saw J.H."/>
            <person name="Lind A.E."/>
            <person name="Lazar C.S."/>
            <person name="Hinrichs K.-U."/>
            <person name="Teske A.P."/>
            <person name="Ettema T.J."/>
        </authorList>
    </citation>
    <scope>NUCLEOTIDE SEQUENCE [LARGE SCALE GENOMIC DNA]</scope>
</reference>
<dbReference type="InterPro" id="IPR019783">
    <property type="entry name" value="SDO1/SBDS_N"/>
</dbReference>
<evidence type="ECO:0000259" key="4">
    <source>
        <dbReference type="Pfam" id="PF20268"/>
    </source>
</evidence>
<dbReference type="InterPro" id="IPR046928">
    <property type="entry name" value="SDO1/SBDS_C"/>
</dbReference>
<dbReference type="EMBL" id="LQMQ01000021">
    <property type="protein sequence ID" value="KUO41438.1"/>
    <property type="molecule type" value="Genomic_DNA"/>
</dbReference>
<dbReference type="GO" id="GO:0042256">
    <property type="term" value="P:cytosolic ribosome assembly"/>
    <property type="evidence" value="ECO:0007669"/>
    <property type="project" value="InterPro"/>
</dbReference>
<dbReference type="InterPro" id="IPR035647">
    <property type="entry name" value="EFG_III/V"/>
</dbReference>
<dbReference type="NCBIfam" id="TIGR00291">
    <property type="entry name" value="RNA_SBDS"/>
    <property type="match status" value="1"/>
</dbReference>
<dbReference type="SUPFAM" id="SSF54980">
    <property type="entry name" value="EF-G C-terminal domain-like"/>
    <property type="match status" value="1"/>
</dbReference>
<sequence length="230" mass="25802">MVKLEDAVVARLSSHGTNFEVLVDPELALSLRMGESVDLRNLLASDKIFKDSKKGDVASEEMIRKVFGTTDVLKVAEQIVKRGEVQITTEQRRRMREQRLKQVVAMISRRAINPQTGLPHPPARIEAAISEAKVQIDEHKSAEEQLPKIVKALSPILPLKFETKRIAIKIPATYVGRAQRTVREFGTVKQEQWLNDGSWAAIVEIPAGVQGEFFDKLNDLTRGEVETKVL</sequence>
<dbReference type="Proteomes" id="UP000074294">
    <property type="component" value="Unassembled WGS sequence"/>
</dbReference>
<comment type="caution">
    <text evidence="5">The sequence shown here is derived from an EMBL/GenBank/DDBJ whole genome shotgun (WGS) entry which is preliminary data.</text>
</comment>
<dbReference type="InterPro" id="IPR036786">
    <property type="entry name" value="Ribosome_mat_SBDS_N_sf"/>
</dbReference>
<name>A0A147JY59_HADYE</name>
<evidence type="ECO:0000313" key="5">
    <source>
        <dbReference type="EMBL" id="KUO41438.1"/>
    </source>
</evidence>
<dbReference type="STRING" id="1776334.APZ16_06500"/>
<dbReference type="Pfam" id="PF01172">
    <property type="entry name" value="SBDS_N"/>
    <property type="match status" value="1"/>
</dbReference>
<dbReference type="PANTHER" id="PTHR10927">
    <property type="entry name" value="RIBOSOME MATURATION PROTEIN SBDS"/>
    <property type="match status" value="1"/>
</dbReference>
<dbReference type="SUPFAM" id="SSF89895">
    <property type="entry name" value="FYSH domain"/>
    <property type="match status" value="1"/>
</dbReference>
<evidence type="ECO:0000256" key="1">
    <source>
        <dbReference type="ARBA" id="ARBA00007433"/>
    </source>
</evidence>
<dbReference type="PANTHER" id="PTHR10927:SF4">
    <property type="entry name" value="RIBOSOME MATURATION PROTEIN SDO1 HOMOLOG"/>
    <property type="match status" value="1"/>
</dbReference>
<gene>
    <name evidence="5" type="ORF">APZ16_06500</name>
</gene>
<feature type="domain" description="Ribosome maturation protein SDO1/SBDS central" evidence="3">
    <location>
        <begin position="101"/>
        <end position="162"/>
    </location>
</feature>
<dbReference type="SUPFAM" id="SSF109728">
    <property type="entry name" value="Hypothetical protein AF0491, middle domain"/>
    <property type="match status" value="1"/>
</dbReference>
<dbReference type="Pfam" id="PF09377">
    <property type="entry name" value="SBDS_domain_II"/>
    <property type="match status" value="1"/>
</dbReference>
<feature type="domain" description="Ribosome maturation protein SDO1/SBDS C-terminal" evidence="4">
    <location>
        <begin position="165"/>
        <end position="230"/>
    </location>
</feature>
<dbReference type="AlphaFoldDB" id="A0A147JY59"/>
<comment type="similarity">
    <text evidence="1">Belongs to the SDO1/SBDS family.</text>
</comment>
<dbReference type="InterPro" id="IPR018978">
    <property type="entry name" value="SDO1/SBDS_central"/>
</dbReference>
<dbReference type="InterPro" id="IPR002140">
    <property type="entry name" value="Sdo1/SBDS"/>
</dbReference>